<proteinExistence type="predicted"/>
<dbReference type="InterPro" id="IPR003607">
    <property type="entry name" value="HD/PDEase_dom"/>
</dbReference>
<dbReference type="PANTHER" id="PTHR45228:SF8">
    <property type="entry name" value="TWO-COMPONENT RESPONSE REGULATOR-RELATED"/>
    <property type="match status" value="1"/>
</dbReference>
<dbReference type="AlphaFoldDB" id="A0A7C3HXY9"/>
<dbReference type="InterPro" id="IPR052020">
    <property type="entry name" value="Cyclic_di-GMP/3'3'-cGAMP_PDE"/>
</dbReference>
<organism evidence="2">
    <name type="scientific">Gracilinema caldarium</name>
    <dbReference type="NCBI Taxonomy" id="215591"/>
    <lineage>
        <taxon>Bacteria</taxon>
        <taxon>Pseudomonadati</taxon>
        <taxon>Spirochaetota</taxon>
        <taxon>Spirochaetia</taxon>
        <taxon>Spirochaetales</taxon>
        <taxon>Breznakiellaceae</taxon>
        <taxon>Gracilinema</taxon>
    </lineage>
</organism>
<dbReference type="PANTHER" id="PTHR45228">
    <property type="entry name" value="CYCLIC DI-GMP PHOSPHODIESTERASE TM_0186-RELATED"/>
    <property type="match status" value="1"/>
</dbReference>
<reference evidence="2" key="1">
    <citation type="journal article" date="2020" name="mSystems">
        <title>Genome- and Community-Level Interaction Insights into Carbon Utilization and Element Cycling Functions of Hydrothermarchaeota in Hydrothermal Sediment.</title>
        <authorList>
            <person name="Zhou Z."/>
            <person name="Liu Y."/>
            <person name="Xu W."/>
            <person name="Pan J."/>
            <person name="Luo Z.H."/>
            <person name="Li M."/>
        </authorList>
    </citation>
    <scope>NUCLEOTIDE SEQUENCE [LARGE SCALE GENOMIC DNA]</scope>
    <source>
        <strain evidence="2">SpSt-503</strain>
    </source>
</reference>
<dbReference type="SMART" id="SM00471">
    <property type="entry name" value="HDc"/>
    <property type="match status" value="1"/>
</dbReference>
<dbReference type="SUPFAM" id="SSF109604">
    <property type="entry name" value="HD-domain/PDEase-like"/>
    <property type="match status" value="1"/>
</dbReference>
<name>A0A7C3HXY9_9SPIR</name>
<comment type="caution">
    <text evidence="2">The sequence shown here is derived from an EMBL/GenBank/DDBJ whole genome shotgun (WGS) entry which is preliminary data.</text>
</comment>
<dbReference type="InterPro" id="IPR037522">
    <property type="entry name" value="HD_GYP_dom"/>
</dbReference>
<gene>
    <name evidence="2" type="ORF">ENS59_10480</name>
</gene>
<dbReference type="PROSITE" id="PS51832">
    <property type="entry name" value="HD_GYP"/>
    <property type="match status" value="1"/>
</dbReference>
<dbReference type="EMBL" id="DSVL01000321">
    <property type="protein sequence ID" value="HFH29919.1"/>
    <property type="molecule type" value="Genomic_DNA"/>
</dbReference>
<dbReference type="Pfam" id="PF13487">
    <property type="entry name" value="HD_5"/>
    <property type="match status" value="1"/>
</dbReference>
<dbReference type="CDD" id="cd00077">
    <property type="entry name" value="HDc"/>
    <property type="match status" value="1"/>
</dbReference>
<evidence type="ECO:0000313" key="2">
    <source>
        <dbReference type="EMBL" id="HFH29919.1"/>
    </source>
</evidence>
<feature type="domain" description="HD-GYP" evidence="1">
    <location>
        <begin position="363"/>
        <end position="561"/>
    </location>
</feature>
<evidence type="ECO:0000259" key="1">
    <source>
        <dbReference type="PROSITE" id="PS51832"/>
    </source>
</evidence>
<protein>
    <submittedName>
        <fullName evidence="2">HD domain-containing protein</fullName>
    </submittedName>
</protein>
<dbReference type="Gene3D" id="1.10.3210.10">
    <property type="entry name" value="Hypothetical protein af1432"/>
    <property type="match status" value="1"/>
</dbReference>
<accession>A0A7C3HXY9</accession>
<sequence length="562" mass="64365">MEVLHESTSSTQAILDLLLELDWYDWDPELYYHRLLEVALSLIPEATQGTVSIRNPERWYFVASIGHELDQLLNLKLESSWCNTHGSSVKNVGSFLDCLSSATPESIKQEAYSALGKVEEAIIGTYSIDEGEQIILEVDIPQGQKASFSNSSKKTFEAFLKLAGKYQSLTQQKIALQNINESLIYSYEEISALQDKIRQLLSISQQFGDSTVRLPVFFNRLLLVLLRLVDQADYGSIAFIKGDNLTFISSFGHHIQAILSKKMKKQWFLVEEDKHIIELPNIHALWQAKMPEQVYKIIKKSFQPVKATILFTIPVDEKITILFMLDIAEGKATNFTPLARRMCLSFAELARGFVRIRIHTEIMKRAYYNFSSKLAKVVEQYDPETGQHNTRVSILSGYLARKMNLPRKKVEEIISFAGLHDVGKIFIDPLLLKKTGKLSSEEFELIKKHTVYSSQLLEGPFFEVARNIAMYHHERWDGRGYPFGLKEHQIPIEAQITALADVYDALRSTRIYKEAYDRETALNIIFKGDERNLAGQFNPELLEILKDNIDEIELLVYKPELL</sequence>